<evidence type="ECO:0000313" key="1">
    <source>
        <dbReference type="EMBL" id="GJS80458.1"/>
    </source>
</evidence>
<accession>A0ABQ4YRI4</accession>
<evidence type="ECO:0000313" key="2">
    <source>
        <dbReference type="Proteomes" id="UP001151760"/>
    </source>
</evidence>
<organism evidence="1 2">
    <name type="scientific">Tanacetum coccineum</name>
    <dbReference type="NCBI Taxonomy" id="301880"/>
    <lineage>
        <taxon>Eukaryota</taxon>
        <taxon>Viridiplantae</taxon>
        <taxon>Streptophyta</taxon>
        <taxon>Embryophyta</taxon>
        <taxon>Tracheophyta</taxon>
        <taxon>Spermatophyta</taxon>
        <taxon>Magnoliopsida</taxon>
        <taxon>eudicotyledons</taxon>
        <taxon>Gunneridae</taxon>
        <taxon>Pentapetalae</taxon>
        <taxon>asterids</taxon>
        <taxon>campanulids</taxon>
        <taxon>Asterales</taxon>
        <taxon>Asteraceae</taxon>
        <taxon>Asteroideae</taxon>
        <taxon>Anthemideae</taxon>
        <taxon>Anthemidinae</taxon>
        <taxon>Tanacetum</taxon>
    </lineage>
</organism>
<sequence>MGTSSRSSSFTSSSFFNLETAQDFRFPSNILHKVTKTLNRFATVVEHASEATTKYVPSAGQATASPAEGEKNTKDAETNLKDELVDLQGTNVVTQYYNKKLLFDKYCDKMLKERKALRSQTVKFSQRKALSH</sequence>
<proteinExistence type="predicted"/>
<keyword evidence="2" id="KW-1185">Reference proteome</keyword>
<reference evidence="1" key="2">
    <citation type="submission" date="2022-01" db="EMBL/GenBank/DDBJ databases">
        <authorList>
            <person name="Yamashiro T."/>
            <person name="Shiraishi A."/>
            <person name="Satake H."/>
            <person name="Nakayama K."/>
        </authorList>
    </citation>
    <scope>NUCLEOTIDE SEQUENCE</scope>
</reference>
<dbReference type="Proteomes" id="UP001151760">
    <property type="component" value="Unassembled WGS sequence"/>
</dbReference>
<comment type="caution">
    <text evidence="1">The sequence shown here is derived from an EMBL/GenBank/DDBJ whole genome shotgun (WGS) entry which is preliminary data.</text>
</comment>
<gene>
    <name evidence="1" type="ORF">Tco_0730339</name>
</gene>
<protein>
    <submittedName>
        <fullName evidence="1">Uncharacterized protein</fullName>
    </submittedName>
</protein>
<dbReference type="EMBL" id="BQNB010010672">
    <property type="protein sequence ID" value="GJS80458.1"/>
    <property type="molecule type" value="Genomic_DNA"/>
</dbReference>
<name>A0ABQ4YRI4_9ASTR</name>
<reference evidence="1" key="1">
    <citation type="journal article" date="2022" name="Int. J. Mol. Sci.">
        <title>Draft Genome of Tanacetum Coccineum: Genomic Comparison of Closely Related Tanacetum-Family Plants.</title>
        <authorList>
            <person name="Yamashiro T."/>
            <person name="Shiraishi A."/>
            <person name="Nakayama K."/>
            <person name="Satake H."/>
        </authorList>
    </citation>
    <scope>NUCLEOTIDE SEQUENCE</scope>
</reference>